<evidence type="ECO:0000313" key="1">
    <source>
        <dbReference type="EMBL" id="GBM66998.1"/>
    </source>
</evidence>
<comment type="caution">
    <text evidence="2">The sequence shown here is derived from an EMBL/GenBank/DDBJ whole genome shotgun (WGS) entry which is preliminary data.</text>
</comment>
<feature type="non-terminal residue" evidence="2">
    <location>
        <position position="1"/>
    </location>
</feature>
<reference evidence="2 3" key="1">
    <citation type="journal article" date="2019" name="Sci. Rep.">
        <title>Orb-weaving spider Araneus ventricosus genome elucidates the spidroin gene catalogue.</title>
        <authorList>
            <person name="Kono N."/>
            <person name="Nakamura H."/>
            <person name="Ohtoshi R."/>
            <person name="Moran D.A.P."/>
            <person name="Shinohara A."/>
            <person name="Yoshida Y."/>
            <person name="Fujiwara M."/>
            <person name="Mori M."/>
            <person name="Tomita M."/>
            <person name="Arakawa K."/>
        </authorList>
    </citation>
    <scope>NUCLEOTIDE SEQUENCE [LARGE SCALE GENOMIC DNA]</scope>
</reference>
<proteinExistence type="predicted"/>
<accession>A0A4Y2HP30</accession>
<evidence type="ECO:0000313" key="2">
    <source>
        <dbReference type="EMBL" id="GBM67010.1"/>
    </source>
</evidence>
<sequence>LIAQADDRAHNLLPSIHIPQSSYVVIHLMSQKNMPSKGTHPFAIPTVRDCSRALRRKIANPSRTINHRLSVADVGGMSLETLWNTPRVEDLTV</sequence>
<dbReference type="EMBL" id="BGPR01182517">
    <property type="protein sequence ID" value="GBM66998.1"/>
    <property type="molecule type" value="Genomic_DNA"/>
</dbReference>
<gene>
    <name evidence="1" type="ORF">AVEN_227650_1</name>
    <name evidence="2" type="ORF">AVEN_9893_1</name>
</gene>
<name>A0A4Y2HP30_ARAVE</name>
<dbReference type="EMBL" id="BGPR01182522">
    <property type="protein sequence ID" value="GBM67010.1"/>
    <property type="molecule type" value="Genomic_DNA"/>
</dbReference>
<keyword evidence="3" id="KW-1185">Reference proteome</keyword>
<dbReference type="Proteomes" id="UP000499080">
    <property type="component" value="Unassembled WGS sequence"/>
</dbReference>
<protein>
    <submittedName>
        <fullName evidence="2">Uncharacterized protein</fullName>
    </submittedName>
</protein>
<evidence type="ECO:0000313" key="3">
    <source>
        <dbReference type="Proteomes" id="UP000499080"/>
    </source>
</evidence>
<dbReference type="AlphaFoldDB" id="A0A4Y2HP30"/>
<organism evidence="2 3">
    <name type="scientific">Araneus ventricosus</name>
    <name type="common">Orbweaver spider</name>
    <name type="synonym">Epeira ventricosa</name>
    <dbReference type="NCBI Taxonomy" id="182803"/>
    <lineage>
        <taxon>Eukaryota</taxon>
        <taxon>Metazoa</taxon>
        <taxon>Ecdysozoa</taxon>
        <taxon>Arthropoda</taxon>
        <taxon>Chelicerata</taxon>
        <taxon>Arachnida</taxon>
        <taxon>Araneae</taxon>
        <taxon>Araneomorphae</taxon>
        <taxon>Entelegynae</taxon>
        <taxon>Araneoidea</taxon>
        <taxon>Araneidae</taxon>
        <taxon>Araneus</taxon>
    </lineage>
</organism>